<feature type="transmembrane region" description="Helical" evidence="9">
    <location>
        <begin position="443"/>
        <end position="461"/>
    </location>
</feature>
<keyword evidence="2" id="KW-0813">Transport</keyword>
<reference evidence="11" key="1">
    <citation type="submission" date="2023-08" db="EMBL/GenBank/DDBJ databases">
        <authorList>
            <person name="Chen Y."/>
            <person name="Shah S."/>
            <person name="Dougan E. K."/>
            <person name="Thang M."/>
            <person name="Chan C."/>
        </authorList>
    </citation>
    <scope>NUCLEOTIDE SEQUENCE</scope>
</reference>
<dbReference type="Gene3D" id="1.20.1250.20">
    <property type="entry name" value="MFS general substrate transporter like domains"/>
    <property type="match status" value="1"/>
</dbReference>
<evidence type="ECO:0000256" key="8">
    <source>
        <dbReference type="SAM" id="MobiDB-lite"/>
    </source>
</evidence>
<proteinExistence type="predicted"/>
<gene>
    <name evidence="11" type="ORF">EVOR1521_LOCUS24354</name>
</gene>
<keyword evidence="4 9" id="KW-0812">Transmembrane</keyword>
<feature type="transmembrane region" description="Helical" evidence="9">
    <location>
        <begin position="67"/>
        <end position="88"/>
    </location>
</feature>
<dbReference type="PANTHER" id="PTHR43528:SF1">
    <property type="entry name" value="ALPHA-KETOGLUTARATE PERMEASE"/>
    <property type="match status" value="1"/>
</dbReference>
<evidence type="ECO:0000256" key="6">
    <source>
        <dbReference type="ARBA" id="ARBA00022989"/>
    </source>
</evidence>
<evidence type="ECO:0000256" key="7">
    <source>
        <dbReference type="ARBA" id="ARBA00023136"/>
    </source>
</evidence>
<dbReference type="InterPro" id="IPR020846">
    <property type="entry name" value="MFS_dom"/>
</dbReference>
<dbReference type="InterPro" id="IPR036259">
    <property type="entry name" value="MFS_trans_sf"/>
</dbReference>
<comment type="caution">
    <text evidence="11">The sequence shown here is derived from an EMBL/GenBank/DDBJ whole genome shotgun (WGS) entry which is preliminary data.</text>
</comment>
<dbReference type="SUPFAM" id="SSF103473">
    <property type="entry name" value="MFS general substrate transporter"/>
    <property type="match status" value="1"/>
</dbReference>
<evidence type="ECO:0000256" key="2">
    <source>
        <dbReference type="ARBA" id="ARBA00022448"/>
    </source>
</evidence>
<keyword evidence="12" id="KW-1185">Reference proteome</keyword>
<dbReference type="InterPro" id="IPR051084">
    <property type="entry name" value="H+-coupled_symporters"/>
</dbReference>
<dbReference type="Proteomes" id="UP001178507">
    <property type="component" value="Unassembled WGS sequence"/>
</dbReference>
<feature type="transmembrane region" description="Helical" evidence="9">
    <location>
        <begin position="278"/>
        <end position="297"/>
    </location>
</feature>
<dbReference type="GO" id="GO:0015293">
    <property type="term" value="F:symporter activity"/>
    <property type="evidence" value="ECO:0007669"/>
    <property type="project" value="UniProtKB-KW"/>
</dbReference>
<organism evidence="11 12">
    <name type="scientific">Effrenium voratum</name>
    <dbReference type="NCBI Taxonomy" id="2562239"/>
    <lineage>
        <taxon>Eukaryota</taxon>
        <taxon>Sar</taxon>
        <taxon>Alveolata</taxon>
        <taxon>Dinophyceae</taxon>
        <taxon>Suessiales</taxon>
        <taxon>Symbiodiniaceae</taxon>
        <taxon>Effrenium</taxon>
    </lineage>
</organism>
<name>A0AA36NGF4_9DINO</name>
<evidence type="ECO:0000256" key="4">
    <source>
        <dbReference type="ARBA" id="ARBA00022692"/>
    </source>
</evidence>
<keyword evidence="7 9" id="KW-0472">Membrane</keyword>
<feature type="transmembrane region" description="Helical" evidence="9">
    <location>
        <begin position="317"/>
        <end position="339"/>
    </location>
</feature>
<feature type="transmembrane region" description="Helical" evidence="9">
    <location>
        <begin position="165"/>
        <end position="187"/>
    </location>
</feature>
<feature type="transmembrane region" description="Helical" evidence="9">
    <location>
        <begin position="95"/>
        <end position="114"/>
    </location>
</feature>
<keyword evidence="5" id="KW-0769">Symport</keyword>
<feature type="region of interest" description="Disordered" evidence="8">
    <location>
        <begin position="240"/>
        <end position="261"/>
    </location>
</feature>
<dbReference type="AlphaFoldDB" id="A0AA36NGF4"/>
<sequence>MGVGAKVEGAKSSDGAKTALREVLHLLRVYWALLLGNVLEWYEFAVYSFLEPYFQENFFAGSAISTWLGFACTFVARPFGGIVIGVIGDIFGRKVSTFLSIFGMLIGTVGQGLVPSYASGQVAGTIGLVLLVSLRFLQGICTGGEIAAVSTYITEVGPKSCLARSMALIGITCNVGFLAAQLVSYLALELLGEEMMLEWGWRLPFLIAGIPGLIATLGRRCMPESNEFLEARAAAVVSEPGADAEEEVSESNGSSSDVKEGSKRAAASAKMRSLLGSYWGNILVGIGAVVAVSTLQYGGLVWCNIFLKKRGASPDHLIAAGVTARILSILLSPFTGWLADVKGVAWLHLLGALMLTCTGLPLYLVMLWHPTSLAAVLLAYGVGFGVIFAFTGMIFFLYVVELFPVQVRNAGVGLSYNIGFCAFGGFAPMVFEAAYHGYLWGPGWLLSLAGLVTALTTLVSLRLQKSGRMQLVHERPVPYFSQCGCDPVADAEVEEQADPPSVKV</sequence>
<feature type="transmembrane region" description="Helical" evidence="9">
    <location>
        <begin position="126"/>
        <end position="153"/>
    </location>
</feature>
<evidence type="ECO:0000313" key="11">
    <source>
        <dbReference type="EMBL" id="CAJ1401153.1"/>
    </source>
</evidence>
<keyword evidence="3" id="KW-1003">Cell membrane</keyword>
<feature type="transmembrane region" description="Helical" evidence="9">
    <location>
        <begin position="346"/>
        <end position="368"/>
    </location>
</feature>
<evidence type="ECO:0000256" key="3">
    <source>
        <dbReference type="ARBA" id="ARBA00022475"/>
    </source>
</evidence>
<evidence type="ECO:0000256" key="9">
    <source>
        <dbReference type="SAM" id="Phobius"/>
    </source>
</evidence>
<evidence type="ECO:0000256" key="1">
    <source>
        <dbReference type="ARBA" id="ARBA00004651"/>
    </source>
</evidence>
<protein>
    <recommendedName>
        <fullName evidence="10">Major facilitator superfamily (MFS) profile domain-containing protein</fullName>
    </recommendedName>
</protein>
<comment type="subcellular location">
    <subcellularLocation>
        <location evidence="1">Cell membrane</location>
        <topology evidence="1">Multi-pass membrane protein</topology>
    </subcellularLocation>
</comment>
<feature type="transmembrane region" description="Helical" evidence="9">
    <location>
        <begin position="29"/>
        <end position="47"/>
    </location>
</feature>
<dbReference type="PANTHER" id="PTHR43528">
    <property type="entry name" value="ALPHA-KETOGLUTARATE PERMEASE"/>
    <property type="match status" value="1"/>
</dbReference>
<evidence type="ECO:0000313" key="12">
    <source>
        <dbReference type="Proteomes" id="UP001178507"/>
    </source>
</evidence>
<feature type="transmembrane region" description="Helical" evidence="9">
    <location>
        <begin position="412"/>
        <end position="431"/>
    </location>
</feature>
<dbReference type="InterPro" id="IPR005828">
    <property type="entry name" value="MFS_sugar_transport-like"/>
</dbReference>
<feature type="transmembrane region" description="Helical" evidence="9">
    <location>
        <begin position="374"/>
        <end position="400"/>
    </location>
</feature>
<evidence type="ECO:0000256" key="5">
    <source>
        <dbReference type="ARBA" id="ARBA00022847"/>
    </source>
</evidence>
<accession>A0AA36NGF4</accession>
<dbReference type="EMBL" id="CAUJNA010003402">
    <property type="protein sequence ID" value="CAJ1401153.1"/>
    <property type="molecule type" value="Genomic_DNA"/>
</dbReference>
<dbReference type="GO" id="GO:0005886">
    <property type="term" value="C:plasma membrane"/>
    <property type="evidence" value="ECO:0007669"/>
    <property type="project" value="UniProtKB-SubCell"/>
</dbReference>
<feature type="domain" description="Major facilitator superfamily (MFS) profile" evidence="10">
    <location>
        <begin position="29"/>
        <end position="468"/>
    </location>
</feature>
<dbReference type="Pfam" id="PF00083">
    <property type="entry name" value="Sugar_tr"/>
    <property type="match status" value="1"/>
</dbReference>
<keyword evidence="6 9" id="KW-1133">Transmembrane helix</keyword>
<feature type="transmembrane region" description="Helical" evidence="9">
    <location>
        <begin position="199"/>
        <end position="218"/>
    </location>
</feature>
<evidence type="ECO:0000259" key="10">
    <source>
        <dbReference type="PROSITE" id="PS50850"/>
    </source>
</evidence>
<dbReference type="PROSITE" id="PS50850">
    <property type="entry name" value="MFS"/>
    <property type="match status" value="1"/>
</dbReference>